<keyword evidence="3" id="KW-1185">Reference proteome</keyword>
<dbReference type="AlphaFoldDB" id="A0A423W955"/>
<accession>A0A423W955</accession>
<proteinExistence type="predicted"/>
<evidence type="ECO:0000313" key="3">
    <source>
        <dbReference type="Proteomes" id="UP000283895"/>
    </source>
</evidence>
<feature type="compositionally biased region" description="Pro residues" evidence="1">
    <location>
        <begin position="255"/>
        <end position="269"/>
    </location>
</feature>
<name>A0A423W955_9PEZI</name>
<gene>
    <name evidence="2" type="ORF">VMCG_06246</name>
</gene>
<feature type="compositionally biased region" description="Pro residues" evidence="1">
    <location>
        <begin position="335"/>
        <end position="345"/>
    </location>
</feature>
<sequence length="398" mass="43081">MTSQSTVLEKDFTVEGKKGHLGCPFSPPPMNKETPNPDEVVVDGTSDNPDPAPAQQPEDPMCAAMIAEATSNPAPNASASKCPIRYMDKHSPEEIAHYVEAHKHELPRSHEVCLRRNQKNEEQIRKLDAKYGNIVSMIEDLSHLHAPMLPSPGDPNQEGEADAEADAQADGTSNRRVCDWAQDVSASVANGLADGLADEADKDGEDYDVPTAEEYLERTSRFDRALKEVRVGESPSRPWGISVPFPPDEPVERPASPPPAPVRMPSPEPDPARTPKAATARPSKCPFDHTKMRLDGPSLAEFPKMEETGGPPQQPIPHRPAASQPLPAPLKHTQPLPPDSPPPSHQPAFINMVGASSKEGAAGGGNNTPQMVFNGPVFIGYPIEDAIRFMQQFQGQSR</sequence>
<feature type="compositionally biased region" description="Acidic residues" evidence="1">
    <location>
        <begin position="157"/>
        <end position="167"/>
    </location>
</feature>
<evidence type="ECO:0000313" key="2">
    <source>
        <dbReference type="EMBL" id="ROV99893.1"/>
    </source>
</evidence>
<feature type="region of interest" description="Disordered" evidence="1">
    <location>
        <begin position="1"/>
        <end position="58"/>
    </location>
</feature>
<feature type="region of interest" description="Disordered" evidence="1">
    <location>
        <begin position="146"/>
        <end position="174"/>
    </location>
</feature>
<comment type="caution">
    <text evidence="2">The sequence shown here is derived from an EMBL/GenBank/DDBJ whole genome shotgun (WGS) entry which is preliminary data.</text>
</comment>
<protein>
    <submittedName>
        <fullName evidence="2">Uncharacterized protein</fullName>
    </submittedName>
</protein>
<evidence type="ECO:0000256" key="1">
    <source>
        <dbReference type="SAM" id="MobiDB-lite"/>
    </source>
</evidence>
<dbReference type="OrthoDB" id="5343576at2759"/>
<dbReference type="EMBL" id="LKEA01000022">
    <property type="protein sequence ID" value="ROV99893.1"/>
    <property type="molecule type" value="Genomic_DNA"/>
</dbReference>
<reference evidence="2 3" key="1">
    <citation type="submission" date="2015-09" db="EMBL/GenBank/DDBJ databases">
        <title>Host preference determinants of Valsa canker pathogens revealed by comparative genomics.</title>
        <authorList>
            <person name="Yin Z."/>
            <person name="Huang L."/>
        </authorList>
    </citation>
    <scope>NUCLEOTIDE SEQUENCE [LARGE SCALE GENOMIC DNA]</scope>
    <source>
        <strain evidence="2 3">03-1</strain>
    </source>
</reference>
<dbReference type="Proteomes" id="UP000283895">
    <property type="component" value="Unassembled WGS sequence"/>
</dbReference>
<feature type="compositionally biased region" description="Basic and acidic residues" evidence="1">
    <location>
        <begin position="8"/>
        <end position="18"/>
    </location>
</feature>
<dbReference type="STRING" id="356882.A0A423W955"/>
<organism evidence="2 3">
    <name type="scientific">Cytospora schulzeri</name>
    <dbReference type="NCBI Taxonomy" id="448051"/>
    <lineage>
        <taxon>Eukaryota</taxon>
        <taxon>Fungi</taxon>
        <taxon>Dikarya</taxon>
        <taxon>Ascomycota</taxon>
        <taxon>Pezizomycotina</taxon>
        <taxon>Sordariomycetes</taxon>
        <taxon>Sordariomycetidae</taxon>
        <taxon>Diaporthales</taxon>
        <taxon>Cytosporaceae</taxon>
        <taxon>Cytospora</taxon>
    </lineage>
</organism>
<feature type="region of interest" description="Disordered" evidence="1">
    <location>
        <begin position="231"/>
        <end position="374"/>
    </location>
</feature>